<name>A0A7W3UL86_9LACO</name>
<dbReference type="GO" id="GO:0045302">
    <property type="term" value="F:choloylglycine hydrolase activity"/>
    <property type="evidence" value="ECO:0007669"/>
    <property type="project" value="UniProtKB-EC"/>
</dbReference>
<evidence type="ECO:0000256" key="8">
    <source>
        <dbReference type="ARBA" id="ARBA00047285"/>
    </source>
</evidence>
<dbReference type="InterPro" id="IPR029132">
    <property type="entry name" value="CBAH/NAAA_C"/>
</dbReference>
<dbReference type="Pfam" id="PF02275">
    <property type="entry name" value="CBAH"/>
    <property type="match status" value="1"/>
</dbReference>
<protein>
    <recommendedName>
        <fullName evidence="5">choloylglycine hydrolase</fullName>
        <ecNumber evidence="5">3.5.1.24</ecNumber>
    </recommendedName>
    <alternativeName>
        <fullName evidence="6">Bile salt hydrolase</fullName>
    </alternativeName>
    <alternativeName>
        <fullName evidence="7">Choloylglycine hydrolase</fullName>
    </alternativeName>
</protein>
<evidence type="ECO:0000256" key="1">
    <source>
        <dbReference type="ARBA" id="ARBA00004860"/>
    </source>
</evidence>
<dbReference type="AlphaFoldDB" id="A0A7W3UL86"/>
<organism evidence="11 12">
    <name type="scientific">Limosilactobacillus rudii</name>
    <dbReference type="NCBI Taxonomy" id="2759755"/>
    <lineage>
        <taxon>Bacteria</taxon>
        <taxon>Bacillati</taxon>
        <taxon>Bacillota</taxon>
        <taxon>Bacilli</taxon>
        <taxon>Lactobacillales</taxon>
        <taxon>Lactobacillaceae</taxon>
        <taxon>Limosilactobacillus</taxon>
    </lineage>
</organism>
<dbReference type="SUPFAM" id="SSF56235">
    <property type="entry name" value="N-terminal nucleophile aminohydrolases (Ntn hydrolases)"/>
    <property type="match status" value="1"/>
</dbReference>
<dbReference type="GO" id="GO:0006629">
    <property type="term" value="P:lipid metabolic process"/>
    <property type="evidence" value="ECO:0007669"/>
    <property type="project" value="UniProtKB-KW"/>
</dbReference>
<dbReference type="Gene3D" id="3.60.60.10">
    <property type="entry name" value="Penicillin V Acylase, Chain A"/>
    <property type="match status" value="1"/>
</dbReference>
<dbReference type="InterPro" id="IPR052193">
    <property type="entry name" value="Peptidase_C59"/>
</dbReference>
<feature type="domain" description="Choloylglycine hydrolase/NAAA C-terminal" evidence="10">
    <location>
        <begin position="2"/>
        <end position="313"/>
    </location>
</feature>
<evidence type="ECO:0000256" key="6">
    <source>
        <dbReference type="ARBA" id="ARBA00044804"/>
    </source>
</evidence>
<evidence type="ECO:0000313" key="11">
    <source>
        <dbReference type="EMBL" id="MBB1096935.1"/>
    </source>
</evidence>
<evidence type="ECO:0000256" key="3">
    <source>
        <dbReference type="ARBA" id="ARBA00022801"/>
    </source>
</evidence>
<sequence length="325" mass="36043">MCTSIIYQAGDSYFGRNLDLEVSLGQQVVITPRNMVLNFRKLPTLDHHYAMIGMSIVRDNYPLYFDGINEKGVGMAGLNFDGPAHYFPIQEGKDNIGSFELIPYVLAQAASVAEAKELLANANIADINFSAKMQAAPLHWIIADKTGASVTVESTTEGLNVYDNPVGVLTNNPKFPDQLINLSNYQSVSPAEPQNTLAPGVKLPVYSRGFGSHFLPGGMDSESRFVKATFVKMHAPIGDNEVENITNYFHILQSVEQQKGLDEVAPNTYEYTIYSDGSNLTKGIFYYRTYDNGQINAVDMHKEDLESTALITYPVNDQQKIEYQN</sequence>
<proteinExistence type="inferred from homology"/>
<dbReference type="NCBIfam" id="NF038245">
    <property type="entry name" value="bile_salt_hydro"/>
    <property type="match status" value="1"/>
</dbReference>
<dbReference type="RefSeq" id="WP_182595574.1">
    <property type="nucleotide sequence ID" value="NZ_JACIVA010000038.1"/>
</dbReference>
<dbReference type="EMBL" id="JACIVA010000038">
    <property type="protein sequence ID" value="MBB1096935.1"/>
    <property type="molecule type" value="Genomic_DNA"/>
</dbReference>
<dbReference type="PANTHER" id="PTHR35527">
    <property type="entry name" value="CHOLOYLGLYCINE HYDROLASE"/>
    <property type="match status" value="1"/>
</dbReference>
<evidence type="ECO:0000256" key="4">
    <source>
        <dbReference type="ARBA" id="ARBA00023098"/>
    </source>
</evidence>
<gene>
    <name evidence="11" type="ORF">H5S09_03080</name>
</gene>
<keyword evidence="4" id="KW-0443">Lipid metabolism</keyword>
<dbReference type="EC" id="3.5.1.24" evidence="5"/>
<dbReference type="InterPro" id="IPR047711">
    <property type="entry name" value="CBAH"/>
</dbReference>
<dbReference type="CDD" id="cd00542">
    <property type="entry name" value="Ntn_PVA"/>
    <property type="match status" value="1"/>
</dbReference>
<keyword evidence="12" id="KW-1185">Reference proteome</keyword>
<dbReference type="Proteomes" id="UP000517106">
    <property type="component" value="Unassembled WGS sequence"/>
</dbReference>
<comment type="catalytic activity">
    <reaction evidence="9">
        <text>taurodeoxycholate + H2O = deoxycholate + taurine</text>
        <dbReference type="Rhea" id="RHEA:47556"/>
        <dbReference type="ChEBI" id="CHEBI:15377"/>
        <dbReference type="ChEBI" id="CHEBI:23614"/>
        <dbReference type="ChEBI" id="CHEBI:36261"/>
        <dbReference type="ChEBI" id="CHEBI:507393"/>
    </reaction>
    <physiologicalReaction direction="left-to-right" evidence="9">
        <dbReference type="Rhea" id="RHEA:47557"/>
    </physiologicalReaction>
</comment>
<comment type="caution">
    <text evidence="11">The sequence shown here is derived from an EMBL/GenBank/DDBJ whole genome shotgun (WGS) entry which is preliminary data.</text>
</comment>
<evidence type="ECO:0000256" key="2">
    <source>
        <dbReference type="ARBA" id="ARBA00006625"/>
    </source>
</evidence>
<dbReference type="InterPro" id="IPR029055">
    <property type="entry name" value="Ntn_hydrolases_N"/>
</dbReference>
<accession>A0A7W3UL86</accession>
<comment type="catalytic activity">
    <reaction evidence="8">
        <text>cholate + taurine = taurocholate + H2O</text>
        <dbReference type="Rhea" id="RHEA:47108"/>
        <dbReference type="ChEBI" id="CHEBI:15377"/>
        <dbReference type="ChEBI" id="CHEBI:29747"/>
        <dbReference type="ChEBI" id="CHEBI:36257"/>
        <dbReference type="ChEBI" id="CHEBI:507393"/>
    </reaction>
    <physiologicalReaction direction="right-to-left" evidence="8">
        <dbReference type="Rhea" id="RHEA:47110"/>
    </physiologicalReaction>
</comment>
<evidence type="ECO:0000256" key="9">
    <source>
        <dbReference type="ARBA" id="ARBA00048897"/>
    </source>
</evidence>
<dbReference type="PANTHER" id="PTHR35527:SF2">
    <property type="entry name" value="HYDROLASE"/>
    <property type="match status" value="1"/>
</dbReference>
<evidence type="ECO:0000313" key="12">
    <source>
        <dbReference type="Proteomes" id="UP000517106"/>
    </source>
</evidence>
<evidence type="ECO:0000259" key="10">
    <source>
        <dbReference type="Pfam" id="PF02275"/>
    </source>
</evidence>
<reference evidence="11 12" key="1">
    <citation type="submission" date="2020-07" db="EMBL/GenBank/DDBJ databases">
        <title>Description of Limosilactobacillus balticus sp. nov., Limosilactobacillus agrestis sp. nov., Limosilactobacillus albertensis sp. nov., Limosilactobacillus rudii sp. nov., Limosilactobacillus fastidiosus sp. nov., five novel Limosilactobacillus species isolated from the vertebrate gastrointestinal tract, and proposal of 6 subspecies of Limosilactobacillus reuteri adapted to the gastrointestinal tract of specific vertebrate hosts.</title>
        <authorList>
            <person name="Li F."/>
            <person name="Cheng C."/>
            <person name="Zheng J."/>
            <person name="Quevedo R.M."/>
            <person name="Li J."/>
            <person name="Roos S."/>
            <person name="Gaenzle M.G."/>
            <person name="Walter J."/>
        </authorList>
    </citation>
    <scope>NUCLEOTIDE SEQUENCE [LARGE SCALE GENOMIC DNA]</scope>
    <source>
        <strain evidence="11 12">STM2_1</strain>
    </source>
</reference>
<evidence type="ECO:0000256" key="5">
    <source>
        <dbReference type="ARBA" id="ARBA00044769"/>
    </source>
</evidence>
<comment type="pathway">
    <text evidence="1">Lipid metabolism; bile acid biosynthesis.</text>
</comment>
<keyword evidence="3 11" id="KW-0378">Hydrolase</keyword>
<evidence type="ECO:0000256" key="7">
    <source>
        <dbReference type="ARBA" id="ARBA00044806"/>
    </source>
</evidence>
<comment type="similarity">
    <text evidence="2">Belongs to the peptidase C59 family.</text>
</comment>